<feature type="non-terminal residue" evidence="2">
    <location>
        <position position="231"/>
    </location>
</feature>
<evidence type="ECO:0000313" key="2">
    <source>
        <dbReference type="EMBL" id="CAA9427820.1"/>
    </source>
</evidence>
<dbReference type="EC" id="3.1.21.7" evidence="2"/>
<feature type="compositionally biased region" description="Basic residues" evidence="1">
    <location>
        <begin position="157"/>
        <end position="167"/>
    </location>
</feature>
<feature type="non-terminal residue" evidence="2">
    <location>
        <position position="1"/>
    </location>
</feature>
<feature type="region of interest" description="Disordered" evidence="1">
    <location>
        <begin position="1"/>
        <end position="231"/>
    </location>
</feature>
<reference evidence="2" key="1">
    <citation type="submission" date="2020-02" db="EMBL/GenBank/DDBJ databases">
        <authorList>
            <person name="Meier V. D."/>
        </authorList>
    </citation>
    <scope>NUCLEOTIDE SEQUENCE</scope>
    <source>
        <strain evidence="2">AVDCRST_MAG22</strain>
    </source>
</reference>
<gene>
    <name evidence="2" type="ORF">AVDCRST_MAG22-3042</name>
</gene>
<feature type="compositionally biased region" description="Basic residues" evidence="1">
    <location>
        <begin position="37"/>
        <end position="47"/>
    </location>
</feature>
<organism evidence="2">
    <name type="scientific">uncultured Rubrobacteraceae bacterium</name>
    <dbReference type="NCBI Taxonomy" id="349277"/>
    <lineage>
        <taxon>Bacteria</taxon>
        <taxon>Bacillati</taxon>
        <taxon>Actinomycetota</taxon>
        <taxon>Rubrobacteria</taxon>
        <taxon>Rubrobacterales</taxon>
        <taxon>Rubrobacteraceae</taxon>
        <taxon>environmental samples</taxon>
    </lineage>
</organism>
<feature type="compositionally biased region" description="Basic and acidic residues" evidence="1">
    <location>
        <begin position="96"/>
        <end position="111"/>
    </location>
</feature>
<dbReference type="GO" id="GO:0043737">
    <property type="term" value="F:deoxyribonuclease V activity"/>
    <property type="evidence" value="ECO:0007669"/>
    <property type="project" value="UniProtKB-EC"/>
</dbReference>
<evidence type="ECO:0000256" key="1">
    <source>
        <dbReference type="SAM" id="MobiDB-lite"/>
    </source>
</evidence>
<feature type="compositionally biased region" description="Low complexity" evidence="1">
    <location>
        <begin position="14"/>
        <end position="25"/>
    </location>
</feature>
<accession>A0A6J4Q4P7</accession>
<dbReference type="AlphaFoldDB" id="A0A6J4Q4P7"/>
<feature type="compositionally biased region" description="Low complexity" evidence="1">
    <location>
        <begin position="59"/>
        <end position="68"/>
    </location>
</feature>
<sequence length="231" mass="24903">EGTGTARSGSLAVRSKPSSGGARPRGSGGSGVGSHRDKPRRRGRRLYRGGQGLRDGRRPGLPRSLSRRGAGGRDGALFSLRTGSALFQGDTGRGGRSREGPDAGGRRDLRRPGPRPPAPDGPRLAPRALSGRSISRVRQDPPGRRPRGARNGEGRCHRPRPPRRGHRPGAQDAQGCLARLRLRRQRHRSAERRRSGTRLLPEVSSAGDHPPRPQRREPPASRRAPGRGAFL</sequence>
<protein>
    <submittedName>
        <fullName evidence="2">Endonuclease V</fullName>
        <ecNumber evidence="2">3.1.21.7</ecNumber>
    </submittedName>
</protein>
<name>A0A6J4Q4P7_9ACTN</name>
<feature type="compositionally biased region" description="Basic and acidic residues" evidence="1">
    <location>
        <begin position="209"/>
        <end position="220"/>
    </location>
</feature>
<keyword evidence="2" id="KW-0255">Endonuclease</keyword>
<keyword evidence="2" id="KW-0540">Nuclease</keyword>
<dbReference type="EMBL" id="CADCUV010000140">
    <property type="protein sequence ID" value="CAA9427820.1"/>
    <property type="molecule type" value="Genomic_DNA"/>
</dbReference>
<keyword evidence="2" id="KW-0378">Hydrolase</keyword>
<proteinExistence type="predicted"/>
<feature type="compositionally biased region" description="Basic residues" evidence="1">
    <location>
        <begin position="180"/>
        <end position="191"/>
    </location>
</feature>